<name>A0A3P7LQK9_DIBLA</name>
<evidence type="ECO:0000313" key="2">
    <source>
        <dbReference type="Proteomes" id="UP000281553"/>
    </source>
</evidence>
<sequence>MSERLSDQTMRRLIDREVKEMLRRIDEDARKRYHLDASSSSVEVLDVDTASESDGNDHNITFPDRLSKPYGVNLEASTSPAQPIFNHMVTMEDFDRFTVALGDYSFKQEVISYLASFGGEETPTFVERIFSALFADEITFHLTFIGRQKSSRSLFGSAVYEVIFEPGIRTIVQIGSSWKTPSKRLLGGLETVPASAHTGLVGGLVDGLVGVLLVVSYHKCIPEFLPFL</sequence>
<dbReference type="EMBL" id="UYRU01053482">
    <property type="protein sequence ID" value="VDN12268.1"/>
    <property type="molecule type" value="Genomic_DNA"/>
</dbReference>
<dbReference type="Proteomes" id="UP000281553">
    <property type="component" value="Unassembled WGS sequence"/>
</dbReference>
<evidence type="ECO:0008006" key="3">
    <source>
        <dbReference type="Google" id="ProtNLM"/>
    </source>
</evidence>
<accession>A0A3P7LQK9</accession>
<dbReference type="AlphaFoldDB" id="A0A3P7LQK9"/>
<proteinExistence type="predicted"/>
<gene>
    <name evidence="1" type="ORF">DILT_LOCUS8099</name>
</gene>
<protein>
    <recommendedName>
        <fullName evidence="3">DUF4806 domain-containing protein</fullName>
    </recommendedName>
</protein>
<dbReference type="OrthoDB" id="10470641at2759"/>
<reference evidence="1 2" key="1">
    <citation type="submission" date="2018-11" db="EMBL/GenBank/DDBJ databases">
        <authorList>
            <consortium name="Pathogen Informatics"/>
        </authorList>
    </citation>
    <scope>NUCLEOTIDE SEQUENCE [LARGE SCALE GENOMIC DNA]</scope>
</reference>
<evidence type="ECO:0000313" key="1">
    <source>
        <dbReference type="EMBL" id="VDN12268.1"/>
    </source>
</evidence>
<organism evidence="1 2">
    <name type="scientific">Dibothriocephalus latus</name>
    <name type="common">Fish tapeworm</name>
    <name type="synonym">Diphyllobothrium latum</name>
    <dbReference type="NCBI Taxonomy" id="60516"/>
    <lineage>
        <taxon>Eukaryota</taxon>
        <taxon>Metazoa</taxon>
        <taxon>Spiralia</taxon>
        <taxon>Lophotrochozoa</taxon>
        <taxon>Platyhelminthes</taxon>
        <taxon>Cestoda</taxon>
        <taxon>Eucestoda</taxon>
        <taxon>Diphyllobothriidea</taxon>
        <taxon>Diphyllobothriidae</taxon>
        <taxon>Dibothriocephalus</taxon>
    </lineage>
</organism>
<keyword evidence="2" id="KW-1185">Reference proteome</keyword>